<protein>
    <submittedName>
        <fullName evidence="2">Uncharacterized protein</fullName>
    </submittedName>
</protein>
<name>A0A7Y9GB38_9ACTN</name>
<organism evidence="2 3">
    <name type="scientific">Actinomadura citrea</name>
    <dbReference type="NCBI Taxonomy" id="46158"/>
    <lineage>
        <taxon>Bacteria</taxon>
        <taxon>Bacillati</taxon>
        <taxon>Actinomycetota</taxon>
        <taxon>Actinomycetes</taxon>
        <taxon>Streptosporangiales</taxon>
        <taxon>Thermomonosporaceae</taxon>
        <taxon>Actinomadura</taxon>
    </lineage>
</organism>
<sequence>MRRSDRIAWWAFGIGIIVIFGGVGVVGMMADPPPPEPPSPASVDRFCPSEPGGKARSDTYFKESAESYRGKGPHTVRLMFVDANTGEDADVLPSRWAASDEVSDTGVKAQAQLVACGHQDRAGKREIRVCEYVSESVARLYRQLSGRTRPKNTTKISLLEASYTFEIYEAKTARPLGRFKVPGDQACPGSVKLDGRTVIGQAPNAAKLRKALRPYAERTVS</sequence>
<evidence type="ECO:0000313" key="2">
    <source>
        <dbReference type="EMBL" id="NYE13218.1"/>
    </source>
</evidence>
<comment type="caution">
    <text evidence="2">The sequence shown here is derived from an EMBL/GenBank/DDBJ whole genome shotgun (WGS) entry which is preliminary data.</text>
</comment>
<dbReference type="AlphaFoldDB" id="A0A7Y9GB38"/>
<dbReference type="Proteomes" id="UP000591272">
    <property type="component" value="Unassembled WGS sequence"/>
</dbReference>
<gene>
    <name evidence="2" type="ORF">BJ999_003514</name>
</gene>
<evidence type="ECO:0000313" key="3">
    <source>
        <dbReference type="Proteomes" id="UP000591272"/>
    </source>
</evidence>
<feature type="transmembrane region" description="Helical" evidence="1">
    <location>
        <begin position="7"/>
        <end position="30"/>
    </location>
</feature>
<reference evidence="2 3" key="1">
    <citation type="submission" date="2020-07" db="EMBL/GenBank/DDBJ databases">
        <title>Sequencing the genomes of 1000 actinobacteria strains.</title>
        <authorList>
            <person name="Klenk H.-P."/>
        </authorList>
    </citation>
    <scope>NUCLEOTIDE SEQUENCE [LARGE SCALE GENOMIC DNA]</scope>
    <source>
        <strain evidence="2 3">DSM 43461</strain>
    </source>
</reference>
<keyword evidence="1" id="KW-1133">Transmembrane helix</keyword>
<evidence type="ECO:0000256" key="1">
    <source>
        <dbReference type="SAM" id="Phobius"/>
    </source>
</evidence>
<keyword evidence="1" id="KW-0472">Membrane</keyword>
<dbReference type="EMBL" id="JACCBT010000001">
    <property type="protein sequence ID" value="NYE13218.1"/>
    <property type="molecule type" value="Genomic_DNA"/>
</dbReference>
<accession>A0A7Y9GB38</accession>
<proteinExistence type="predicted"/>
<keyword evidence="3" id="KW-1185">Reference proteome</keyword>
<keyword evidence="1" id="KW-0812">Transmembrane</keyword>
<dbReference type="RefSeq" id="WP_179834293.1">
    <property type="nucleotide sequence ID" value="NZ_BMRD01000025.1"/>
</dbReference>